<dbReference type="EC" id="2.6.1.-" evidence="6"/>
<dbReference type="InterPro" id="IPR004839">
    <property type="entry name" value="Aminotransferase_I/II_large"/>
</dbReference>
<comment type="cofactor">
    <cofactor evidence="1 6">
        <name>pyridoxal 5'-phosphate</name>
        <dbReference type="ChEBI" id="CHEBI:597326"/>
    </cofactor>
</comment>
<dbReference type="InterPro" id="IPR015424">
    <property type="entry name" value="PyrdxlP-dep_Trfase"/>
</dbReference>
<evidence type="ECO:0000256" key="6">
    <source>
        <dbReference type="RuleBase" id="RU000481"/>
    </source>
</evidence>
<evidence type="ECO:0000256" key="2">
    <source>
        <dbReference type="ARBA" id="ARBA00007441"/>
    </source>
</evidence>
<dbReference type="InterPro" id="IPR050596">
    <property type="entry name" value="AspAT/PAT-like"/>
</dbReference>
<reference evidence="8 9" key="1">
    <citation type="submission" date="2020-09" db="EMBL/GenBank/DDBJ databases">
        <title>Methylomonas albis sp. nov. and Methylomonas fluvii sp. nov.: Two cold-adapted methanotrophs from the River Elbe and an amended description of Methylovulum psychrotolerans strain Eb1.</title>
        <authorList>
            <person name="Bussmann I.K."/>
            <person name="Klings K.-W."/>
            <person name="Warnstedt J."/>
            <person name="Hoppert M."/>
            <person name="Saborowski A."/>
            <person name="Horn F."/>
            <person name="Liebner S."/>
        </authorList>
    </citation>
    <scope>NUCLEOTIDE SEQUENCE [LARGE SCALE GENOMIC DNA]</scope>
    <source>
        <strain evidence="8 9">EbB</strain>
    </source>
</reference>
<dbReference type="RefSeq" id="WP_192395455.1">
    <property type="nucleotide sequence ID" value="NZ_CAJHIU010000003.1"/>
</dbReference>
<organism evidence="8 9">
    <name type="scientific">Methylomonas fluvii</name>
    <dbReference type="NCBI Taxonomy" id="1854564"/>
    <lineage>
        <taxon>Bacteria</taxon>
        <taxon>Pseudomonadati</taxon>
        <taxon>Pseudomonadota</taxon>
        <taxon>Gammaproteobacteria</taxon>
        <taxon>Methylococcales</taxon>
        <taxon>Methylococcaceae</taxon>
        <taxon>Methylomonas</taxon>
    </lineage>
</organism>
<dbReference type="Gene3D" id="3.90.1150.10">
    <property type="entry name" value="Aspartate Aminotransferase, domain 1"/>
    <property type="match status" value="1"/>
</dbReference>
<evidence type="ECO:0000256" key="1">
    <source>
        <dbReference type="ARBA" id="ARBA00001933"/>
    </source>
</evidence>
<dbReference type="InterPro" id="IPR015422">
    <property type="entry name" value="PyrdxlP-dep_Trfase_small"/>
</dbReference>
<gene>
    <name evidence="8" type="ORF">EBB_19760</name>
</gene>
<dbReference type="PANTHER" id="PTHR46383">
    <property type="entry name" value="ASPARTATE AMINOTRANSFERASE"/>
    <property type="match status" value="1"/>
</dbReference>
<sequence>MSINLSNRVKAVKPSPTLAITARAAAMRAAGKDIIGLGAGEPDFDTPEHIKAAAIKAINSGFTKYTAVDGTAGLKKAIIAKFKRDNGLDYQPNQILVSCGGKQSFFNLAQALLNPGDEVIIPAPYWVSYPDMVLLADGVPVILEAGQTQNFKITPAQLRAAITPKTRLLVINSPSNPTGAAYSLEELKTLGDVLLDFPDVLIATDDMYELILWNKGEFVNILNAHPGFYDRTIVLNGVSKAYSMTGWRIGYAAGPAPLIDAMCIIQSQSTSNPTSISQVAAEEALNGDQGCIDTMMVEFKKRHDYVVAELNSIDGIECLPTDGTFYVFPNVEKLLSRLDGINDDLEFAEYLIEKAGVALVPGSAFGCPGHIRISIATSMTNLENALVRIKQAV</sequence>
<dbReference type="EMBL" id="JACXST010000003">
    <property type="protein sequence ID" value="MBD9362701.1"/>
    <property type="molecule type" value="Genomic_DNA"/>
</dbReference>
<dbReference type="SUPFAM" id="SSF53383">
    <property type="entry name" value="PLP-dependent transferases"/>
    <property type="match status" value="1"/>
</dbReference>
<dbReference type="Gene3D" id="3.40.640.10">
    <property type="entry name" value="Type I PLP-dependent aspartate aminotransferase-like (Major domain)"/>
    <property type="match status" value="1"/>
</dbReference>
<keyword evidence="3 6" id="KW-0032">Aminotransferase</keyword>
<dbReference type="GO" id="GO:0008483">
    <property type="term" value="F:transaminase activity"/>
    <property type="evidence" value="ECO:0007669"/>
    <property type="project" value="UniProtKB-KW"/>
</dbReference>
<dbReference type="PANTHER" id="PTHR46383:SF1">
    <property type="entry name" value="ASPARTATE AMINOTRANSFERASE"/>
    <property type="match status" value="1"/>
</dbReference>
<comment type="similarity">
    <text evidence="2 6">Belongs to the class-I pyridoxal-phosphate-dependent aminotransferase family.</text>
</comment>
<proteinExistence type="inferred from homology"/>
<keyword evidence="5" id="KW-0663">Pyridoxal phosphate</keyword>
<protein>
    <recommendedName>
        <fullName evidence="6">Aminotransferase</fullName>
        <ecNumber evidence="6">2.6.1.-</ecNumber>
    </recommendedName>
</protein>
<accession>A0ABR9DHX5</accession>
<feature type="domain" description="Aminotransferase class I/classII large" evidence="7">
    <location>
        <begin position="32"/>
        <end position="389"/>
    </location>
</feature>
<evidence type="ECO:0000313" key="9">
    <source>
        <dbReference type="Proteomes" id="UP000641152"/>
    </source>
</evidence>
<dbReference type="Proteomes" id="UP000641152">
    <property type="component" value="Unassembled WGS sequence"/>
</dbReference>
<dbReference type="InterPro" id="IPR004838">
    <property type="entry name" value="NHTrfase_class1_PyrdxlP-BS"/>
</dbReference>
<name>A0ABR9DHX5_9GAMM</name>
<dbReference type="Pfam" id="PF00155">
    <property type="entry name" value="Aminotran_1_2"/>
    <property type="match status" value="1"/>
</dbReference>
<dbReference type="CDD" id="cd00609">
    <property type="entry name" value="AAT_like"/>
    <property type="match status" value="1"/>
</dbReference>
<keyword evidence="4 6" id="KW-0808">Transferase</keyword>
<dbReference type="InterPro" id="IPR015421">
    <property type="entry name" value="PyrdxlP-dep_Trfase_major"/>
</dbReference>
<evidence type="ECO:0000259" key="7">
    <source>
        <dbReference type="Pfam" id="PF00155"/>
    </source>
</evidence>
<dbReference type="PROSITE" id="PS00105">
    <property type="entry name" value="AA_TRANSFER_CLASS_1"/>
    <property type="match status" value="1"/>
</dbReference>
<keyword evidence="9" id="KW-1185">Reference proteome</keyword>
<evidence type="ECO:0000256" key="3">
    <source>
        <dbReference type="ARBA" id="ARBA00022576"/>
    </source>
</evidence>
<comment type="caution">
    <text evidence="8">The sequence shown here is derived from an EMBL/GenBank/DDBJ whole genome shotgun (WGS) entry which is preliminary data.</text>
</comment>
<evidence type="ECO:0000256" key="5">
    <source>
        <dbReference type="ARBA" id="ARBA00022898"/>
    </source>
</evidence>
<evidence type="ECO:0000313" key="8">
    <source>
        <dbReference type="EMBL" id="MBD9362701.1"/>
    </source>
</evidence>
<evidence type="ECO:0000256" key="4">
    <source>
        <dbReference type="ARBA" id="ARBA00022679"/>
    </source>
</evidence>